<evidence type="ECO:0000313" key="2">
    <source>
        <dbReference type="EMBL" id="KWN05898.1"/>
    </source>
</evidence>
<dbReference type="EMBL" id="LPLZ01000079">
    <property type="protein sequence ID" value="KWN05898.1"/>
    <property type="molecule type" value="Genomic_DNA"/>
</dbReference>
<gene>
    <name evidence="1" type="ORF">WT27_13745</name>
    <name evidence="2" type="ORF">WT83_27845</name>
</gene>
<name>A0A119VDH3_9BURK</name>
<proteinExistence type="predicted"/>
<organism evidence="2 4">
    <name type="scientific">Burkholderia territorii</name>
    <dbReference type="NCBI Taxonomy" id="1503055"/>
    <lineage>
        <taxon>Bacteria</taxon>
        <taxon>Pseudomonadati</taxon>
        <taxon>Pseudomonadota</taxon>
        <taxon>Betaproteobacteria</taxon>
        <taxon>Burkholderiales</taxon>
        <taxon>Burkholderiaceae</taxon>
        <taxon>Burkholderia</taxon>
        <taxon>Burkholderia cepacia complex</taxon>
    </lineage>
</organism>
<protein>
    <submittedName>
        <fullName evidence="2">Uncharacterized protein</fullName>
    </submittedName>
</protein>
<dbReference type="EMBL" id="LPEQ01000113">
    <property type="protein sequence ID" value="KVV40976.1"/>
    <property type="molecule type" value="Genomic_DNA"/>
</dbReference>
<dbReference type="AlphaFoldDB" id="A0A119VDH3"/>
<evidence type="ECO:0000313" key="3">
    <source>
        <dbReference type="Proteomes" id="UP000062317"/>
    </source>
</evidence>
<reference evidence="3 4" key="1">
    <citation type="submission" date="2015-11" db="EMBL/GenBank/DDBJ databases">
        <title>Expanding the genomic diversity of Burkholderia species for the development of highly accurate diagnostics.</title>
        <authorList>
            <person name="Sahl J."/>
            <person name="Keim P."/>
            <person name="Wagner D."/>
        </authorList>
    </citation>
    <scope>NUCLEOTIDE SEQUENCE [LARGE SCALE GENOMIC DNA]</scope>
    <source>
        <strain evidence="1 3">MSMB1301WGS</strain>
        <strain evidence="2 4">MSMB793WGS</strain>
    </source>
</reference>
<accession>A0A119VDH3</accession>
<comment type="caution">
    <text evidence="2">The sequence shown here is derived from an EMBL/GenBank/DDBJ whole genome shotgun (WGS) entry which is preliminary data.</text>
</comment>
<dbReference type="Proteomes" id="UP000068016">
    <property type="component" value="Unassembled WGS sequence"/>
</dbReference>
<dbReference type="Proteomes" id="UP000062317">
    <property type="component" value="Unassembled WGS sequence"/>
</dbReference>
<keyword evidence="3" id="KW-1185">Reference proteome</keyword>
<evidence type="ECO:0000313" key="1">
    <source>
        <dbReference type="EMBL" id="KVV40976.1"/>
    </source>
</evidence>
<sequence length="139" mass="16134">MNAFPSTFQPAYRGEPSRSYFMSHDNGDILQPFKFKVGDIVCWTNDYGVKWRGRRIVEVDRDAKSRPLYYLEPTDAPWMYVREPNLVYETMSLTQLQDQSRYDYSLRQRAQRDPGYLPSIARAIATQPGTVNSPSESPI</sequence>
<evidence type="ECO:0000313" key="4">
    <source>
        <dbReference type="Proteomes" id="UP000068016"/>
    </source>
</evidence>